<dbReference type="AlphaFoldDB" id="K0SMK1"/>
<feature type="chain" id="PRO_5003841272" description="4Fe-4S ferredoxin-type domain-containing protein" evidence="1">
    <location>
        <begin position="25"/>
        <end position="362"/>
    </location>
</feature>
<comment type="caution">
    <text evidence="2">The sequence shown here is derived from an EMBL/GenBank/DDBJ whole genome shotgun (WGS) entry which is preliminary data.</text>
</comment>
<dbReference type="PANTHER" id="PTHR45295">
    <property type="entry name" value="CHAPERONE PROTEIN DNAJ C76, CHLOROPLASTIC"/>
    <property type="match status" value="1"/>
</dbReference>
<keyword evidence="1" id="KW-0732">Signal</keyword>
<organism evidence="2 3">
    <name type="scientific">Thalassiosira oceanica</name>
    <name type="common">Marine diatom</name>
    <dbReference type="NCBI Taxonomy" id="159749"/>
    <lineage>
        <taxon>Eukaryota</taxon>
        <taxon>Sar</taxon>
        <taxon>Stramenopiles</taxon>
        <taxon>Ochrophyta</taxon>
        <taxon>Bacillariophyta</taxon>
        <taxon>Coscinodiscophyceae</taxon>
        <taxon>Thalassiosirophycidae</taxon>
        <taxon>Thalassiosirales</taxon>
        <taxon>Thalassiosiraceae</taxon>
        <taxon>Thalassiosira</taxon>
    </lineage>
</organism>
<dbReference type="OrthoDB" id="376357at2759"/>
<dbReference type="PANTHER" id="PTHR45295:SF1">
    <property type="entry name" value="CHAPERONE PROTEIN DNAJ C76, CHLOROPLASTIC"/>
    <property type="match status" value="1"/>
</dbReference>
<reference evidence="2 3" key="1">
    <citation type="journal article" date="2012" name="Genome Biol.">
        <title>Genome and low-iron response of an oceanic diatom adapted to chronic iron limitation.</title>
        <authorList>
            <person name="Lommer M."/>
            <person name="Specht M."/>
            <person name="Roy A.S."/>
            <person name="Kraemer L."/>
            <person name="Andreson R."/>
            <person name="Gutowska M.A."/>
            <person name="Wolf J."/>
            <person name="Bergner S.V."/>
            <person name="Schilhabel M.B."/>
            <person name="Klostermeier U.C."/>
            <person name="Beiko R.G."/>
            <person name="Rosenstiel P."/>
            <person name="Hippler M."/>
            <person name="Laroche J."/>
        </authorList>
    </citation>
    <scope>NUCLEOTIDE SEQUENCE [LARGE SCALE GENOMIC DNA]</scope>
    <source>
        <strain evidence="2 3">CCMP1005</strain>
    </source>
</reference>
<accession>K0SMK1</accession>
<dbReference type="eggNOG" id="KOG0716">
    <property type="taxonomic scope" value="Eukaryota"/>
</dbReference>
<gene>
    <name evidence="2" type="ORF">THAOC_20067</name>
</gene>
<dbReference type="Proteomes" id="UP000266841">
    <property type="component" value="Unassembled WGS sequence"/>
</dbReference>
<sequence length="362" mass="40181">MAAAGLLTIPLAGIIVSSPTGADAFSHAPPTTSGRTCREVFSRRRNRLRAYIDFDSNSWIGGAEENALYEASWQQAISDRADGSLWSSFESSDDSSEILETEMQADENVDGGEEAWLDALTAISADEVNFMSKEAERADKARLMEEMGYSAESISSTLGVATDEELEIDQSNGVFEAFKEETAKTGFGLQLDEEVDMELVESHTTVEWDDETDGPVRTQMVYVDEVSCVGCTFCANVAQSTFFMESEHGRARVFQQFGDDDETIQMAIDTCPVNCIHYVPYEELKSLEEERRGQAINNAARLVSGQNGHIGGHFGAVTYTGQQHISGKMDPDFEKKEAERREKIALREMKMMMESQNKRVEL</sequence>
<keyword evidence="3" id="KW-1185">Reference proteome</keyword>
<evidence type="ECO:0000313" key="3">
    <source>
        <dbReference type="Proteomes" id="UP000266841"/>
    </source>
</evidence>
<evidence type="ECO:0008006" key="4">
    <source>
        <dbReference type="Google" id="ProtNLM"/>
    </source>
</evidence>
<proteinExistence type="predicted"/>
<feature type="signal peptide" evidence="1">
    <location>
        <begin position="1"/>
        <end position="24"/>
    </location>
</feature>
<name>K0SMK1_THAOC</name>
<evidence type="ECO:0000256" key="1">
    <source>
        <dbReference type="SAM" id="SignalP"/>
    </source>
</evidence>
<dbReference type="SUPFAM" id="SSF54862">
    <property type="entry name" value="4Fe-4S ferredoxins"/>
    <property type="match status" value="1"/>
</dbReference>
<dbReference type="EMBL" id="AGNL01022541">
    <property type="protein sequence ID" value="EJK59672.1"/>
    <property type="molecule type" value="Genomic_DNA"/>
</dbReference>
<evidence type="ECO:0000313" key="2">
    <source>
        <dbReference type="EMBL" id="EJK59672.1"/>
    </source>
</evidence>
<dbReference type="Gene3D" id="3.30.70.20">
    <property type="match status" value="1"/>
</dbReference>
<dbReference type="Pfam" id="PF13370">
    <property type="entry name" value="Fer4_13"/>
    <property type="match status" value="1"/>
</dbReference>
<protein>
    <recommendedName>
        <fullName evidence="4">4Fe-4S ferredoxin-type domain-containing protein</fullName>
    </recommendedName>
</protein>